<reference evidence="13 14" key="1">
    <citation type="submission" date="2017-03" db="EMBL/GenBank/DDBJ databases">
        <title>Genome sequence of Clostridium oryzae DSM 28571.</title>
        <authorList>
            <person name="Poehlein A."/>
            <person name="Daniel R."/>
        </authorList>
    </citation>
    <scope>NUCLEOTIDE SEQUENCE [LARGE SCALE GENOMIC DNA]</scope>
    <source>
        <strain evidence="13 14">DSM 28571</strain>
    </source>
</reference>
<dbReference type="GO" id="GO:0000160">
    <property type="term" value="P:phosphorelay signal transduction system"/>
    <property type="evidence" value="ECO:0007669"/>
    <property type="project" value="UniProtKB-KW"/>
</dbReference>
<keyword evidence="14" id="KW-1185">Reference proteome</keyword>
<comment type="subcellular location">
    <subcellularLocation>
        <location evidence="1">Cytoplasm</location>
    </subcellularLocation>
</comment>
<evidence type="ECO:0000256" key="5">
    <source>
        <dbReference type="ARBA" id="ARBA00023012"/>
    </source>
</evidence>
<dbReference type="InterPro" id="IPR009057">
    <property type="entry name" value="Homeodomain-like_sf"/>
</dbReference>
<dbReference type="Pfam" id="PF12833">
    <property type="entry name" value="HTH_18"/>
    <property type="match status" value="1"/>
</dbReference>
<gene>
    <name evidence="13" type="ORF">CLORY_29980</name>
</gene>
<protein>
    <recommendedName>
        <fullName evidence="2">Stage 0 sporulation protein A homolog</fullName>
    </recommendedName>
</protein>
<dbReference type="OrthoDB" id="324626at2"/>
<dbReference type="InterPro" id="IPR018060">
    <property type="entry name" value="HTH_AraC"/>
</dbReference>
<dbReference type="SMART" id="SM00448">
    <property type="entry name" value="REC"/>
    <property type="match status" value="1"/>
</dbReference>
<evidence type="ECO:0000256" key="1">
    <source>
        <dbReference type="ARBA" id="ARBA00004496"/>
    </source>
</evidence>
<dbReference type="Proteomes" id="UP000190080">
    <property type="component" value="Unassembled WGS sequence"/>
</dbReference>
<evidence type="ECO:0000256" key="4">
    <source>
        <dbReference type="ARBA" id="ARBA00022553"/>
    </source>
</evidence>
<evidence type="ECO:0000256" key="7">
    <source>
        <dbReference type="ARBA" id="ARBA00023125"/>
    </source>
</evidence>
<dbReference type="SMART" id="SM00342">
    <property type="entry name" value="HTH_ARAC"/>
    <property type="match status" value="1"/>
</dbReference>
<accession>A0A1V4IJL6</accession>
<evidence type="ECO:0000259" key="12">
    <source>
        <dbReference type="PROSITE" id="PS50110"/>
    </source>
</evidence>
<keyword evidence="7" id="KW-0238">DNA-binding</keyword>
<dbReference type="InterPro" id="IPR001789">
    <property type="entry name" value="Sig_transdc_resp-reg_receiver"/>
</dbReference>
<dbReference type="GO" id="GO:0003700">
    <property type="term" value="F:DNA-binding transcription factor activity"/>
    <property type="evidence" value="ECO:0007669"/>
    <property type="project" value="InterPro"/>
</dbReference>
<dbReference type="PROSITE" id="PS01124">
    <property type="entry name" value="HTH_ARAC_FAMILY_2"/>
    <property type="match status" value="1"/>
</dbReference>
<feature type="modified residue" description="4-aspartylphosphate" evidence="10">
    <location>
        <position position="54"/>
    </location>
</feature>
<keyword evidence="3" id="KW-0963">Cytoplasm</keyword>
<dbReference type="PRINTS" id="PR00032">
    <property type="entry name" value="HTHARAC"/>
</dbReference>
<feature type="domain" description="Response regulatory" evidence="12">
    <location>
        <begin position="3"/>
        <end position="119"/>
    </location>
</feature>
<dbReference type="Pfam" id="PF00072">
    <property type="entry name" value="Response_reg"/>
    <property type="match status" value="1"/>
</dbReference>
<dbReference type="PANTHER" id="PTHR42713">
    <property type="entry name" value="HISTIDINE KINASE-RELATED"/>
    <property type="match status" value="1"/>
</dbReference>
<feature type="domain" description="HTH araC/xylS-type" evidence="11">
    <location>
        <begin position="305"/>
        <end position="403"/>
    </location>
</feature>
<keyword evidence="5" id="KW-0902">Two-component regulatory system</keyword>
<keyword evidence="8" id="KW-0804">Transcription</keyword>
<dbReference type="EMBL" id="MZGV01000036">
    <property type="protein sequence ID" value="OPJ60024.1"/>
    <property type="molecule type" value="Genomic_DNA"/>
</dbReference>
<dbReference type="AlphaFoldDB" id="A0A1V4IJL6"/>
<dbReference type="PROSITE" id="PS50110">
    <property type="entry name" value="RESPONSE_REGULATORY"/>
    <property type="match status" value="1"/>
</dbReference>
<dbReference type="PANTHER" id="PTHR42713:SF3">
    <property type="entry name" value="TRANSCRIPTIONAL REGULATORY PROTEIN HPTR"/>
    <property type="match status" value="1"/>
</dbReference>
<keyword evidence="6" id="KW-0805">Transcription regulation</keyword>
<dbReference type="InterPro" id="IPR011006">
    <property type="entry name" value="CheY-like_superfamily"/>
</dbReference>
<evidence type="ECO:0000256" key="9">
    <source>
        <dbReference type="ARBA" id="ARBA00024867"/>
    </source>
</evidence>
<organism evidence="13 14">
    <name type="scientific">Clostridium oryzae</name>
    <dbReference type="NCBI Taxonomy" id="1450648"/>
    <lineage>
        <taxon>Bacteria</taxon>
        <taxon>Bacillati</taxon>
        <taxon>Bacillota</taxon>
        <taxon>Clostridia</taxon>
        <taxon>Eubacteriales</taxon>
        <taxon>Clostridiaceae</taxon>
        <taxon>Clostridium</taxon>
    </lineage>
</organism>
<dbReference type="InterPro" id="IPR051552">
    <property type="entry name" value="HptR"/>
</dbReference>
<evidence type="ECO:0000256" key="2">
    <source>
        <dbReference type="ARBA" id="ARBA00018672"/>
    </source>
</evidence>
<sequence length="410" mass="48567">MLTILIADDEREEREGIAFLIDEYDFELNVLFADDGRTALSCLKQQHVDILFTDIRMPFMEGLPLISEAIKLYPKLKIILFSGFSEFEYAKKAMSLGVSDYILKPVNVDEFRHVMETVIEKINTENQEEELLFAQQEYVKKHILLCAINKTLVNNNFPVELMNYLFHRYKRIMLLQFDKNFFETAGTEFEQKILSYINVPADYLNVTLCQSLLLFHEDENYHKISFYEIGSSIYDQILSVYNQNCYISISREIKSIEDLASAYSRLEQLLECRFFMPKTFIFDETAQQSEENYNSYETSTNREAHLVKQYVEKHYNEDLYLEILASKVYISPRYLSTIFKKYVGCGLNKYIKTIRMRKAKELLKNTNIKVIDICKMVGYHNLSYFCQNFHEFYGETPEKYRQKGLQYLEE</sequence>
<comment type="function">
    <text evidence="9">May play the central regulatory role in sporulation. It may be an element of the effector pathway responsible for the activation of sporulation genes in response to nutritional stress. Spo0A may act in concert with spo0H (a sigma factor) to control the expression of some genes that are critical to the sporulation process.</text>
</comment>
<dbReference type="SUPFAM" id="SSF52172">
    <property type="entry name" value="CheY-like"/>
    <property type="match status" value="1"/>
</dbReference>
<comment type="caution">
    <text evidence="13">The sequence shown here is derived from an EMBL/GenBank/DDBJ whole genome shotgun (WGS) entry which is preliminary data.</text>
</comment>
<evidence type="ECO:0000259" key="11">
    <source>
        <dbReference type="PROSITE" id="PS01124"/>
    </source>
</evidence>
<name>A0A1V4IJL6_9CLOT</name>
<evidence type="ECO:0000313" key="13">
    <source>
        <dbReference type="EMBL" id="OPJ60024.1"/>
    </source>
</evidence>
<dbReference type="SUPFAM" id="SSF46689">
    <property type="entry name" value="Homeodomain-like"/>
    <property type="match status" value="2"/>
</dbReference>
<proteinExistence type="predicted"/>
<dbReference type="GO" id="GO:0043565">
    <property type="term" value="F:sequence-specific DNA binding"/>
    <property type="evidence" value="ECO:0007669"/>
    <property type="project" value="InterPro"/>
</dbReference>
<evidence type="ECO:0000313" key="14">
    <source>
        <dbReference type="Proteomes" id="UP000190080"/>
    </source>
</evidence>
<dbReference type="Gene3D" id="1.10.10.60">
    <property type="entry name" value="Homeodomain-like"/>
    <property type="match status" value="2"/>
</dbReference>
<evidence type="ECO:0000256" key="6">
    <source>
        <dbReference type="ARBA" id="ARBA00023015"/>
    </source>
</evidence>
<dbReference type="GO" id="GO:0005737">
    <property type="term" value="C:cytoplasm"/>
    <property type="evidence" value="ECO:0007669"/>
    <property type="project" value="UniProtKB-SubCell"/>
</dbReference>
<dbReference type="RefSeq" id="WP_079425873.1">
    <property type="nucleotide sequence ID" value="NZ_MZGV01000036.1"/>
</dbReference>
<dbReference type="CDD" id="cd17536">
    <property type="entry name" value="REC_YesN-like"/>
    <property type="match status" value="1"/>
</dbReference>
<evidence type="ECO:0000256" key="10">
    <source>
        <dbReference type="PROSITE-ProRule" id="PRU00169"/>
    </source>
</evidence>
<dbReference type="Gene3D" id="3.40.50.2300">
    <property type="match status" value="1"/>
</dbReference>
<evidence type="ECO:0000256" key="8">
    <source>
        <dbReference type="ARBA" id="ARBA00023163"/>
    </source>
</evidence>
<dbReference type="STRING" id="1450648.CLORY_29980"/>
<dbReference type="InterPro" id="IPR020449">
    <property type="entry name" value="Tscrpt_reg_AraC-type_HTH"/>
</dbReference>
<keyword evidence="4 10" id="KW-0597">Phosphoprotein</keyword>
<evidence type="ECO:0000256" key="3">
    <source>
        <dbReference type="ARBA" id="ARBA00022490"/>
    </source>
</evidence>